<evidence type="ECO:0000313" key="4">
    <source>
        <dbReference type="Proteomes" id="UP000286678"/>
    </source>
</evidence>
<dbReference type="GO" id="GO:0000287">
    <property type="term" value="F:magnesium ion binding"/>
    <property type="evidence" value="ECO:0007669"/>
    <property type="project" value="InterPro"/>
</dbReference>
<dbReference type="GO" id="GO:0019878">
    <property type="term" value="P:lysine biosynthetic process via aminoadipic acid"/>
    <property type="evidence" value="ECO:0007669"/>
    <property type="project" value="TreeGrafter"/>
</dbReference>
<dbReference type="SUPFAM" id="SSF56214">
    <property type="entry name" value="4'-phosphopantetheinyl transferase"/>
    <property type="match status" value="1"/>
</dbReference>
<dbReference type="InterPro" id="IPR055066">
    <property type="entry name" value="AASDHPPT_N"/>
</dbReference>
<dbReference type="GO" id="GO:0005829">
    <property type="term" value="C:cytosol"/>
    <property type="evidence" value="ECO:0007669"/>
    <property type="project" value="TreeGrafter"/>
</dbReference>
<keyword evidence="1" id="KW-0808">Transferase</keyword>
<gene>
    <name evidence="3" type="ORF">CWE21_06090</name>
</gene>
<dbReference type="Gene3D" id="3.90.470.20">
    <property type="entry name" value="4'-phosphopantetheinyl transferase domain"/>
    <property type="match status" value="1"/>
</dbReference>
<evidence type="ECO:0000313" key="3">
    <source>
        <dbReference type="EMBL" id="RUO48117.1"/>
    </source>
</evidence>
<keyword evidence="4" id="KW-1185">Reference proteome</keyword>
<dbReference type="AlphaFoldDB" id="A0A432XHQ1"/>
<evidence type="ECO:0000259" key="2">
    <source>
        <dbReference type="Pfam" id="PF22624"/>
    </source>
</evidence>
<name>A0A432XHQ1_9GAMM</name>
<organism evidence="3 4">
    <name type="scientific">Pseudidiomarina aquimaris</name>
    <dbReference type="NCBI Taxonomy" id="641841"/>
    <lineage>
        <taxon>Bacteria</taxon>
        <taxon>Pseudomonadati</taxon>
        <taxon>Pseudomonadota</taxon>
        <taxon>Gammaproteobacteria</taxon>
        <taxon>Alteromonadales</taxon>
        <taxon>Idiomarinaceae</taxon>
        <taxon>Pseudidiomarina</taxon>
    </lineage>
</organism>
<dbReference type="PANTHER" id="PTHR12215:SF10">
    <property type="entry name" value="L-AMINOADIPATE-SEMIALDEHYDE DEHYDROGENASE-PHOSPHOPANTETHEINYL TRANSFERASE"/>
    <property type="match status" value="1"/>
</dbReference>
<dbReference type="Pfam" id="PF22624">
    <property type="entry name" value="AASDHPPT_N"/>
    <property type="match status" value="1"/>
</dbReference>
<dbReference type="OrthoDB" id="6240858at2"/>
<dbReference type="RefSeq" id="WP_126833569.1">
    <property type="nucleotide sequence ID" value="NZ_PIPT01000004.1"/>
</dbReference>
<feature type="domain" description="4'-phosphopantetheinyl transferase N-terminal" evidence="2">
    <location>
        <begin position="16"/>
        <end position="96"/>
    </location>
</feature>
<accession>A0A432XHQ1</accession>
<sequence length="214" mass="23888">MLYIAHGFVIEQLAKTLTQWLTAAERTQAQSYTSQARQVQYQVGRGLLRWLVCRVNDVAPDAVVISRQSNGAPCLTIANVEVACSISHKTDAVMVAFGDVEALGVDIELMQPRKRQAELVNEFSDGFMQHVKVEDLKTFYQRWTLAEAVTKAQQGKLLATLREAFGSYAESGLFHTEQQHMLCCYSVSPTAAQWWRVTTTATQTLASELVLETN</sequence>
<protein>
    <recommendedName>
        <fullName evidence="2">4'-phosphopantetheinyl transferase N-terminal domain-containing protein</fullName>
    </recommendedName>
</protein>
<dbReference type="InterPro" id="IPR050559">
    <property type="entry name" value="P-Pant_transferase_sf"/>
</dbReference>
<dbReference type="PANTHER" id="PTHR12215">
    <property type="entry name" value="PHOSPHOPANTETHEINE TRANSFERASE"/>
    <property type="match status" value="1"/>
</dbReference>
<dbReference type="InterPro" id="IPR037143">
    <property type="entry name" value="4-PPantetheinyl_Trfase_dom_sf"/>
</dbReference>
<evidence type="ECO:0000256" key="1">
    <source>
        <dbReference type="ARBA" id="ARBA00022679"/>
    </source>
</evidence>
<comment type="caution">
    <text evidence="3">The sequence shown here is derived from an EMBL/GenBank/DDBJ whole genome shotgun (WGS) entry which is preliminary data.</text>
</comment>
<dbReference type="GO" id="GO:0008897">
    <property type="term" value="F:holo-[acyl-carrier-protein] synthase activity"/>
    <property type="evidence" value="ECO:0007669"/>
    <property type="project" value="InterPro"/>
</dbReference>
<reference evidence="4" key="1">
    <citation type="journal article" date="2018" name="Front. Microbiol.">
        <title>Genome-Based Analysis Reveals the Taxonomy and Diversity of the Family Idiomarinaceae.</title>
        <authorList>
            <person name="Liu Y."/>
            <person name="Lai Q."/>
            <person name="Shao Z."/>
        </authorList>
    </citation>
    <scope>NUCLEOTIDE SEQUENCE [LARGE SCALE GENOMIC DNA]</scope>
    <source>
        <strain evidence="4">SW15</strain>
    </source>
</reference>
<dbReference type="EMBL" id="PIPT01000004">
    <property type="protein sequence ID" value="RUO48117.1"/>
    <property type="molecule type" value="Genomic_DNA"/>
</dbReference>
<dbReference type="Proteomes" id="UP000286678">
    <property type="component" value="Unassembled WGS sequence"/>
</dbReference>
<proteinExistence type="predicted"/>